<name>A0A9N7NTD8_STRHE</name>
<proteinExistence type="inferred from homology"/>
<accession>A0A9N7NTD8</accession>
<evidence type="ECO:0000313" key="4">
    <source>
        <dbReference type="EMBL" id="CAA0838694.1"/>
    </source>
</evidence>
<dbReference type="InterPro" id="IPR000864">
    <property type="entry name" value="Prot_inh_pot1"/>
</dbReference>
<gene>
    <name evidence="4" type="ORF">SHERM_05272</name>
</gene>
<dbReference type="Proteomes" id="UP001153555">
    <property type="component" value="Unassembled WGS sequence"/>
</dbReference>
<dbReference type="PANTHER" id="PTHR33091">
    <property type="entry name" value="PROTEIN, PUTATIVE, EXPRESSED-RELATED"/>
    <property type="match status" value="1"/>
</dbReference>
<dbReference type="GO" id="GO:0009611">
    <property type="term" value="P:response to wounding"/>
    <property type="evidence" value="ECO:0007669"/>
    <property type="project" value="InterPro"/>
</dbReference>
<organism evidence="4 5">
    <name type="scientific">Striga hermonthica</name>
    <name type="common">Purple witchweed</name>
    <name type="synonym">Buchnera hermonthica</name>
    <dbReference type="NCBI Taxonomy" id="68872"/>
    <lineage>
        <taxon>Eukaryota</taxon>
        <taxon>Viridiplantae</taxon>
        <taxon>Streptophyta</taxon>
        <taxon>Embryophyta</taxon>
        <taxon>Tracheophyta</taxon>
        <taxon>Spermatophyta</taxon>
        <taxon>Magnoliopsida</taxon>
        <taxon>eudicotyledons</taxon>
        <taxon>Gunneridae</taxon>
        <taxon>Pentapetalae</taxon>
        <taxon>asterids</taxon>
        <taxon>lamiids</taxon>
        <taxon>Lamiales</taxon>
        <taxon>Orobanchaceae</taxon>
        <taxon>Buchnereae</taxon>
        <taxon>Striga</taxon>
    </lineage>
</organism>
<comment type="caution">
    <text evidence="4">The sequence shown here is derived from an EMBL/GenBank/DDBJ whole genome shotgun (WGS) entry which is preliminary data.</text>
</comment>
<dbReference type="SUPFAM" id="SSF54654">
    <property type="entry name" value="CI-2 family of serine protease inhibitors"/>
    <property type="match status" value="1"/>
</dbReference>
<dbReference type="AlphaFoldDB" id="A0A9N7NTD8"/>
<keyword evidence="3" id="KW-0722">Serine protease inhibitor</keyword>
<reference evidence="4" key="1">
    <citation type="submission" date="2019-12" db="EMBL/GenBank/DDBJ databases">
        <authorList>
            <person name="Scholes J."/>
        </authorList>
    </citation>
    <scope>NUCLEOTIDE SEQUENCE</scope>
</reference>
<comment type="similarity">
    <text evidence="1">Belongs to the protease inhibitor I13 (potato type I serine protease inhibitor) family.</text>
</comment>
<evidence type="ECO:0000256" key="3">
    <source>
        <dbReference type="ARBA" id="ARBA00022900"/>
    </source>
</evidence>
<dbReference type="Pfam" id="PF00280">
    <property type="entry name" value="potato_inhibit"/>
    <property type="match status" value="1"/>
</dbReference>
<dbReference type="EMBL" id="CACSLK010031421">
    <property type="protein sequence ID" value="CAA0838694.1"/>
    <property type="molecule type" value="Genomic_DNA"/>
</dbReference>
<evidence type="ECO:0000256" key="2">
    <source>
        <dbReference type="ARBA" id="ARBA00022690"/>
    </source>
</evidence>
<dbReference type="OrthoDB" id="910270at2759"/>
<dbReference type="PANTHER" id="PTHR33091:SF29">
    <property type="entry name" value="SUBTILISIN INHIBITOR 1"/>
    <property type="match status" value="1"/>
</dbReference>
<dbReference type="InterPro" id="IPR036354">
    <property type="entry name" value="Prot_inh_pot1_sf"/>
</dbReference>
<protein>
    <submittedName>
        <fullName evidence="4">Serine protease inhibitor- potato inhibitor I-type family protein</fullName>
    </submittedName>
</protein>
<evidence type="ECO:0000313" key="5">
    <source>
        <dbReference type="Proteomes" id="UP001153555"/>
    </source>
</evidence>
<dbReference type="GO" id="GO:0004867">
    <property type="term" value="F:serine-type endopeptidase inhibitor activity"/>
    <property type="evidence" value="ECO:0007669"/>
    <property type="project" value="UniProtKB-KW"/>
</dbReference>
<sequence length="92" mass="10875">MFRPRWTPFPPCQTYPCEDVMCCSDHHKYRVTWPELMGAEPETAKAIIERDNPYVKAVILHREEVTRDDFCCNRVYVKLDANKRVYLVPQVG</sequence>
<keyword evidence="5" id="KW-1185">Reference proteome</keyword>
<keyword evidence="2" id="KW-0646">Protease inhibitor</keyword>
<dbReference type="Gene3D" id="3.30.10.10">
    <property type="entry name" value="Trypsin Inhibitor V, subunit A"/>
    <property type="match status" value="1"/>
</dbReference>
<evidence type="ECO:0000256" key="1">
    <source>
        <dbReference type="ARBA" id="ARBA00008210"/>
    </source>
</evidence>